<protein>
    <submittedName>
        <fullName evidence="2">Amidohydrolase</fullName>
    </submittedName>
</protein>
<organism evidence="2 3">
    <name type="scientific">Tessaracoccus antarcticus</name>
    <dbReference type="NCBI Taxonomy" id="2479848"/>
    <lineage>
        <taxon>Bacteria</taxon>
        <taxon>Bacillati</taxon>
        <taxon>Actinomycetota</taxon>
        <taxon>Actinomycetes</taxon>
        <taxon>Propionibacteriales</taxon>
        <taxon>Propionibacteriaceae</taxon>
        <taxon>Tessaracoccus</taxon>
    </lineage>
</organism>
<name>A0A3M0G521_9ACTN</name>
<dbReference type="EMBL" id="REFW01000002">
    <property type="protein sequence ID" value="RMB60120.1"/>
    <property type="molecule type" value="Genomic_DNA"/>
</dbReference>
<feature type="domain" description="Amidohydrolase 3" evidence="1">
    <location>
        <begin position="48"/>
        <end position="477"/>
    </location>
</feature>
<dbReference type="GO" id="GO:0016810">
    <property type="term" value="F:hydrolase activity, acting on carbon-nitrogen (but not peptide) bonds"/>
    <property type="evidence" value="ECO:0007669"/>
    <property type="project" value="InterPro"/>
</dbReference>
<dbReference type="AlphaFoldDB" id="A0A3M0G521"/>
<evidence type="ECO:0000313" key="3">
    <source>
        <dbReference type="Proteomes" id="UP000275256"/>
    </source>
</evidence>
<dbReference type="PANTHER" id="PTHR22642:SF2">
    <property type="entry name" value="PROTEIN LONG AFTER FAR-RED 3"/>
    <property type="match status" value="1"/>
</dbReference>
<dbReference type="RefSeq" id="WP_121901600.1">
    <property type="nucleotide sequence ID" value="NZ_REFW01000002.1"/>
</dbReference>
<comment type="caution">
    <text evidence="2">The sequence shown here is derived from an EMBL/GenBank/DDBJ whole genome shotgun (WGS) entry which is preliminary data.</text>
</comment>
<sequence length="486" mass="51567">MTSDVTIRRARLIPACSDPVDSELVDVDVSHGRITAVRPHTGVRTGGIDADGAVLVPGLWDAHVHFSTHALLAECLQLPADADLAEIFDRVRQELVTRRDDGLLVGFGYRSATWPVQPSADALDALSLEPIALIAGDLHSLWCNTAGLTAVGASQHPTGLLREEEAFDAMVHLMRTETTHVDALVRGAERRAAAMGVVGVVDMEMQWGIGSWLRRLEGGRSLVRVDVATYPEDLDRLIGLGMRTGTQLGDRLRVGPLKVISDGSLSSLTAHCLAPYPHPIAGSPNGVANHSPEEMLELLSRAGRSGIQGAIHAIGDLACRDALDAFERSGAVGTIEHAQLIHPDDLPRFANLGVGASVQPAHLLEDEAVLDEVWPTSTDRAFPLRALVDAGARLTLGSDAPVSPLDPWLAMDVAVNRPHRPGQGLTPAEALAACTRTRVAVGQPADLALLTQGPAQLEQGNFTTQNSLITLIAGELTHGNVDMVDG</sequence>
<dbReference type="PANTHER" id="PTHR22642">
    <property type="entry name" value="IMIDAZOLONEPROPIONASE"/>
    <property type="match status" value="1"/>
</dbReference>
<dbReference type="Gene3D" id="3.10.310.70">
    <property type="match status" value="1"/>
</dbReference>
<dbReference type="InterPro" id="IPR032466">
    <property type="entry name" value="Metal_Hydrolase"/>
</dbReference>
<gene>
    <name evidence="2" type="ORF">EAX62_10510</name>
</gene>
<dbReference type="SUPFAM" id="SSF51338">
    <property type="entry name" value="Composite domain of metallo-dependent hydrolases"/>
    <property type="match status" value="1"/>
</dbReference>
<dbReference type="Gene3D" id="3.20.20.140">
    <property type="entry name" value="Metal-dependent hydrolases"/>
    <property type="match status" value="1"/>
</dbReference>
<dbReference type="OrthoDB" id="3238066at2"/>
<dbReference type="InterPro" id="IPR013108">
    <property type="entry name" value="Amidohydro_3"/>
</dbReference>
<evidence type="ECO:0000313" key="2">
    <source>
        <dbReference type="EMBL" id="RMB60120.1"/>
    </source>
</evidence>
<dbReference type="InterPro" id="IPR011059">
    <property type="entry name" value="Metal-dep_hydrolase_composite"/>
</dbReference>
<dbReference type="Pfam" id="PF07969">
    <property type="entry name" value="Amidohydro_3"/>
    <property type="match status" value="1"/>
</dbReference>
<evidence type="ECO:0000259" key="1">
    <source>
        <dbReference type="Pfam" id="PF07969"/>
    </source>
</evidence>
<keyword evidence="3" id="KW-1185">Reference proteome</keyword>
<dbReference type="Proteomes" id="UP000275256">
    <property type="component" value="Unassembled WGS sequence"/>
</dbReference>
<keyword evidence="2" id="KW-0378">Hydrolase</keyword>
<proteinExistence type="predicted"/>
<reference evidence="2 3" key="1">
    <citation type="submission" date="2018-10" db="EMBL/GenBank/DDBJ databases">
        <title>Tessaracoccus antarcticuss sp. nov., isolated from sediment.</title>
        <authorList>
            <person name="Zhou L.Y."/>
            <person name="Du Z.J."/>
        </authorList>
    </citation>
    <scope>NUCLEOTIDE SEQUENCE [LARGE SCALE GENOMIC DNA]</scope>
    <source>
        <strain evidence="2 3">JDX10</strain>
    </source>
</reference>
<dbReference type="Gene3D" id="2.30.40.10">
    <property type="entry name" value="Urease, subunit C, domain 1"/>
    <property type="match status" value="1"/>
</dbReference>
<accession>A0A3M0G521</accession>
<dbReference type="SUPFAM" id="SSF51556">
    <property type="entry name" value="Metallo-dependent hydrolases"/>
    <property type="match status" value="1"/>
</dbReference>